<accession>A0A1C4BKP6</accession>
<protein>
    <submittedName>
        <fullName evidence="5">AraC-type DNA-binding protein</fullName>
    </submittedName>
</protein>
<evidence type="ECO:0000259" key="4">
    <source>
        <dbReference type="PROSITE" id="PS01124"/>
    </source>
</evidence>
<feature type="domain" description="HTH araC/xylS-type" evidence="4">
    <location>
        <begin position="182"/>
        <end position="280"/>
    </location>
</feature>
<proteinExistence type="predicted"/>
<dbReference type="EMBL" id="FMAO01000012">
    <property type="protein sequence ID" value="SCC07318.1"/>
    <property type="molecule type" value="Genomic_DNA"/>
</dbReference>
<dbReference type="STRING" id="1505725.GA0061074_11240"/>
<dbReference type="SUPFAM" id="SSF51215">
    <property type="entry name" value="Regulatory protein AraC"/>
    <property type="match status" value="1"/>
</dbReference>
<evidence type="ECO:0000313" key="5">
    <source>
        <dbReference type="EMBL" id="SCC07318.1"/>
    </source>
</evidence>
<name>A0A1C4BKP6_9LACO</name>
<dbReference type="InterPro" id="IPR037923">
    <property type="entry name" value="HTH-like"/>
</dbReference>
<evidence type="ECO:0000256" key="3">
    <source>
        <dbReference type="ARBA" id="ARBA00023163"/>
    </source>
</evidence>
<dbReference type="PROSITE" id="PS01124">
    <property type="entry name" value="HTH_ARAC_FAMILY_2"/>
    <property type="match status" value="1"/>
</dbReference>
<dbReference type="Pfam" id="PF12833">
    <property type="entry name" value="HTH_18"/>
    <property type="match status" value="1"/>
</dbReference>
<dbReference type="AlphaFoldDB" id="A0A1C4BKP6"/>
<gene>
    <name evidence="5" type="ORF">GA0061074_11240</name>
</gene>
<dbReference type="OrthoDB" id="9799319at2"/>
<keyword evidence="3" id="KW-0804">Transcription</keyword>
<organism evidence="5 6">
    <name type="scientific">Weissella bombi</name>
    <dbReference type="NCBI Taxonomy" id="1505725"/>
    <lineage>
        <taxon>Bacteria</taxon>
        <taxon>Bacillati</taxon>
        <taxon>Bacillota</taxon>
        <taxon>Bacilli</taxon>
        <taxon>Lactobacillales</taxon>
        <taxon>Lactobacillaceae</taxon>
        <taxon>Weissella</taxon>
    </lineage>
</organism>
<evidence type="ECO:0000256" key="1">
    <source>
        <dbReference type="ARBA" id="ARBA00023015"/>
    </source>
</evidence>
<keyword evidence="2 5" id="KW-0238">DNA-binding</keyword>
<reference evidence="6" key="1">
    <citation type="submission" date="2016-08" db="EMBL/GenBank/DDBJ databases">
        <authorList>
            <person name="Varghese N."/>
            <person name="Submissions Spin"/>
        </authorList>
    </citation>
    <scope>NUCLEOTIDE SEQUENCE [LARGE SCALE GENOMIC DNA]</scope>
    <source>
        <strain evidence="6">R-53094</strain>
    </source>
</reference>
<dbReference type="SUPFAM" id="SSF46689">
    <property type="entry name" value="Homeodomain-like"/>
    <property type="match status" value="2"/>
</dbReference>
<keyword evidence="6" id="KW-1185">Reference proteome</keyword>
<dbReference type="PANTHER" id="PTHR43280">
    <property type="entry name" value="ARAC-FAMILY TRANSCRIPTIONAL REGULATOR"/>
    <property type="match status" value="1"/>
</dbReference>
<dbReference type="SMART" id="SM00342">
    <property type="entry name" value="HTH_ARAC"/>
    <property type="match status" value="1"/>
</dbReference>
<dbReference type="Pfam" id="PF02311">
    <property type="entry name" value="AraC_binding"/>
    <property type="match status" value="1"/>
</dbReference>
<dbReference type="InterPro" id="IPR003313">
    <property type="entry name" value="AraC-bd"/>
</dbReference>
<dbReference type="Proteomes" id="UP000199268">
    <property type="component" value="Unassembled WGS sequence"/>
</dbReference>
<evidence type="ECO:0000256" key="2">
    <source>
        <dbReference type="ARBA" id="ARBA00023125"/>
    </source>
</evidence>
<evidence type="ECO:0000313" key="6">
    <source>
        <dbReference type="Proteomes" id="UP000199268"/>
    </source>
</evidence>
<sequence length="306" mass="35756">MSYELLKLNQPVHYYKSGEFMSTDNWRHSKIINYPDYELIFCLHGPLYLKIGMKEVVLNKNDVCFVPPSIPIVGTTYTSEPVNFYWLHFISNAHQTITDHDAQLIMDNTKKKTTNIILPQKFNVLEADDALLRIHQILSIHNDNQLIDERDFLISALLINLETNYLKQLEKQDERPEFYRIEAIKEWIRSNISSELSVSQIAQQFNLNVDYMSRTFKKNTSMTISSYINNIKIDVASLLLIRTPLTVKEIAYNSYFTNEKTFIRCFKRVTGVTPSEFRKSNALIHHNNPDIDPAIPIPKRIVHFLK</sequence>
<dbReference type="InterPro" id="IPR009057">
    <property type="entry name" value="Homeodomain-like_sf"/>
</dbReference>
<dbReference type="RefSeq" id="WP_092463419.1">
    <property type="nucleotide sequence ID" value="NZ_BJEE01000001.1"/>
</dbReference>
<dbReference type="Gene3D" id="1.10.10.60">
    <property type="entry name" value="Homeodomain-like"/>
    <property type="match status" value="2"/>
</dbReference>
<dbReference type="GO" id="GO:0043565">
    <property type="term" value="F:sequence-specific DNA binding"/>
    <property type="evidence" value="ECO:0007669"/>
    <property type="project" value="InterPro"/>
</dbReference>
<dbReference type="PANTHER" id="PTHR43280:SF28">
    <property type="entry name" value="HTH-TYPE TRANSCRIPTIONAL ACTIVATOR RHAS"/>
    <property type="match status" value="1"/>
</dbReference>
<dbReference type="GO" id="GO:0003700">
    <property type="term" value="F:DNA-binding transcription factor activity"/>
    <property type="evidence" value="ECO:0007669"/>
    <property type="project" value="InterPro"/>
</dbReference>
<dbReference type="InterPro" id="IPR018060">
    <property type="entry name" value="HTH_AraC"/>
</dbReference>
<keyword evidence="1" id="KW-0805">Transcription regulation</keyword>